<sequence>MIRRLLRAIRAAAVVELALDRHVRYGAPRVLLTGCKKAAAEPEGKRAASAASAWRRCARWRRRRSMGAYPWSCRAARTPPTDVPVLHLDPELQKYLAEFSPDDLIRPLRRNQQEQLGAVKNEAVGRPVCCSLNSARFLCAHLAANS</sequence>
<organism evidence="1 2">
    <name type="scientific">Setaria viridis</name>
    <name type="common">Green bristlegrass</name>
    <name type="synonym">Setaria italica subsp. viridis</name>
    <dbReference type="NCBI Taxonomy" id="4556"/>
    <lineage>
        <taxon>Eukaryota</taxon>
        <taxon>Viridiplantae</taxon>
        <taxon>Streptophyta</taxon>
        <taxon>Embryophyta</taxon>
        <taxon>Tracheophyta</taxon>
        <taxon>Spermatophyta</taxon>
        <taxon>Magnoliopsida</taxon>
        <taxon>Liliopsida</taxon>
        <taxon>Poales</taxon>
        <taxon>Poaceae</taxon>
        <taxon>PACMAD clade</taxon>
        <taxon>Panicoideae</taxon>
        <taxon>Panicodae</taxon>
        <taxon>Paniceae</taxon>
        <taxon>Cenchrinae</taxon>
        <taxon>Setaria</taxon>
    </lineage>
</organism>
<name>A0A4V6D7Q9_SETVI</name>
<accession>A0A4V6D7Q9</accession>
<protein>
    <submittedName>
        <fullName evidence="1">Uncharacterized protein</fullName>
    </submittedName>
</protein>
<dbReference type="AlphaFoldDB" id="A0A4V6D7Q9"/>
<dbReference type="Proteomes" id="UP000298652">
    <property type="component" value="Chromosome 5"/>
</dbReference>
<gene>
    <name evidence="1" type="ORF">SEVIR_5G449400v2</name>
</gene>
<dbReference type="EMBL" id="CM016556">
    <property type="protein sequence ID" value="TKW18717.1"/>
    <property type="molecule type" value="Genomic_DNA"/>
</dbReference>
<reference evidence="1 2" key="1">
    <citation type="submission" date="2019-03" db="EMBL/GenBank/DDBJ databases">
        <title>WGS assembly of Setaria viridis.</title>
        <authorList>
            <person name="Huang P."/>
            <person name="Jenkins J."/>
            <person name="Grimwood J."/>
            <person name="Barry K."/>
            <person name="Healey A."/>
            <person name="Mamidi S."/>
            <person name="Sreedasyam A."/>
            <person name="Shu S."/>
            <person name="Feldman M."/>
            <person name="Wu J."/>
            <person name="Yu Y."/>
            <person name="Chen C."/>
            <person name="Johnson J."/>
            <person name="Rokhsar D."/>
            <person name="Baxter I."/>
            <person name="Schmutz J."/>
            <person name="Brutnell T."/>
            <person name="Kellogg E."/>
        </authorList>
    </citation>
    <scope>NUCLEOTIDE SEQUENCE [LARGE SCALE GENOMIC DNA]</scope>
    <source>
        <strain evidence="2">cv. A10</strain>
    </source>
</reference>
<dbReference type="Gramene" id="TKW18717">
    <property type="protein sequence ID" value="TKW18717"/>
    <property type="gene ID" value="SEVIR_5G449400v2"/>
</dbReference>
<dbReference type="EMBL" id="CM016556">
    <property type="protein sequence ID" value="TKW18716.1"/>
    <property type="molecule type" value="Genomic_DNA"/>
</dbReference>
<evidence type="ECO:0000313" key="2">
    <source>
        <dbReference type="Proteomes" id="UP000298652"/>
    </source>
</evidence>
<proteinExistence type="predicted"/>
<evidence type="ECO:0000313" key="1">
    <source>
        <dbReference type="EMBL" id="TKW18716.1"/>
    </source>
</evidence>
<keyword evidence="2" id="KW-1185">Reference proteome</keyword>
<dbReference type="Gramene" id="TKW18716">
    <property type="protein sequence ID" value="TKW18716"/>
    <property type="gene ID" value="SEVIR_5G449400v2"/>
</dbReference>